<evidence type="ECO:0000256" key="5">
    <source>
        <dbReference type="SAM" id="Phobius"/>
    </source>
</evidence>
<keyword evidence="3" id="KW-0807">Transducer</keyword>
<comment type="caution">
    <text evidence="8">The sequence shown here is derived from an EMBL/GenBank/DDBJ whole genome shotgun (WGS) entry which is preliminary data.</text>
</comment>
<feature type="domain" description="HAMP" evidence="7">
    <location>
        <begin position="272"/>
        <end position="318"/>
    </location>
</feature>
<name>A0ABP7T8C0_9SPHN</name>
<gene>
    <name evidence="8" type="ORF">GCM10022280_23970</name>
</gene>
<dbReference type="PROSITE" id="PS50885">
    <property type="entry name" value="HAMP"/>
    <property type="match status" value="2"/>
</dbReference>
<organism evidence="8 9">
    <name type="scientific">Sphingomonas swuensis</name>
    <dbReference type="NCBI Taxonomy" id="977800"/>
    <lineage>
        <taxon>Bacteria</taxon>
        <taxon>Pseudomonadati</taxon>
        <taxon>Pseudomonadota</taxon>
        <taxon>Alphaproteobacteria</taxon>
        <taxon>Sphingomonadales</taxon>
        <taxon>Sphingomonadaceae</taxon>
        <taxon>Sphingomonas</taxon>
    </lineage>
</organism>
<evidence type="ECO:0000259" key="6">
    <source>
        <dbReference type="PROSITE" id="PS50111"/>
    </source>
</evidence>
<sequence>MSISRLVKIASAALLGMMLLSAVVFTIGINTIRIGGDYQLGIARAAELEADILPPPIFIVEPYAVAMEGLAHEGKRGESIKRLQALRKTYEERKRHWAGADIDPEVKAQLAVAIREADAFWKTVDEIAIPTLRSGDRSRYNPTLDALFARYTAQVRTLGSVLATTRNFKTVSESDAQDATSLTAAMLILLGLVLFGGVVAAALLLQRKVVSPLGELTEAARGLADGRDAAVPQLGRGDELGALAGAFDHFVRASAERQEVERRDAARNRELVDMLGAILTRVSEGDLRRVLETEFEGDYRIVGLNLNNAINSLRDTIQQVVMSAGSIRLAANEIADASSDLANRTQSNAAAIEQTSAALADVDGRIASTRDAAQSTAESAERARAAVEFGRAKAQSAATTMEEVRQAAASVDGVMEALDKIAFQTRVLAMNAAVEAGHAGEAGKGFAVVADLVSQLAARAEEEARNAREQLTSTAERIAQAVGSVGEVEVQFAGIVEDVTTVTRLVGSLTENARAQASAVAEISSAMRQMDIATQQNAAMVEQTSAAAANLLSDAQQLVVRTDSFQWERRAVDQPITVERRGYHPGARLAAVA</sequence>
<evidence type="ECO:0000256" key="3">
    <source>
        <dbReference type="PROSITE-ProRule" id="PRU00284"/>
    </source>
</evidence>
<dbReference type="InterPro" id="IPR004089">
    <property type="entry name" value="MCPsignal_dom"/>
</dbReference>
<dbReference type="SMART" id="SM00283">
    <property type="entry name" value="MA"/>
    <property type="match status" value="1"/>
</dbReference>
<evidence type="ECO:0000256" key="4">
    <source>
        <dbReference type="SAM" id="Coils"/>
    </source>
</evidence>
<dbReference type="PANTHER" id="PTHR43531:SF11">
    <property type="entry name" value="METHYL-ACCEPTING CHEMOTAXIS PROTEIN 3"/>
    <property type="match status" value="1"/>
</dbReference>
<evidence type="ECO:0000313" key="9">
    <source>
        <dbReference type="Proteomes" id="UP001500235"/>
    </source>
</evidence>
<keyword evidence="5" id="KW-0812">Transmembrane</keyword>
<dbReference type="RefSeq" id="WP_344707623.1">
    <property type="nucleotide sequence ID" value="NZ_BAABBQ010000001.1"/>
</dbReference>
<proteinExistence type="inferred from homology"/>
<reference evidence="9" key="1">
    <citation type="journal article" date="2019" name="Int. J. Syst. Evol. Microbiol.">
        <title>The Global Catalogue of Microorganisms (GCM) 10K type strain sequencing project: providing services to taxonomists for standard genome sequencing and annotation.</title>
        <authorList>
            <consortium name="The Broad Institute Genomics Platform"/>
            <consortium name="The Broad Institute Genome Sequencing Center for Infectious Disease"/>
            <person name="Wu L."/>
            <person name="Ma J."/>
        </authorList>
    </citation>
    <scope>NUCLEOTIDE SEQUENCE [LARGE SCALE GENOMIC DNA]</scope>
    <source>
        <strain evidence="9">JCM 17563</strain>
    </source>
</reference>
<keyword evidence="4" id="KW-0175">Coiled coil</keyword>
<dbReference type="Pfam" id="PF00015">
    <property type="entry name" value="MCPsignal"/>
    <property type="match status" value="1"/>
</dbReference>
<dbReference type="InterPro" id="IPR051310">
    <property type="entry name" value="MCP_chemotaxis"/>
</dbReference>
<evidence type="ECO:0000256" key="2">
    <source>
        <dbReference type="ARBA" id="ARBA00029447"/>
    </source>
</evidence>
<dbReference type="InterPro" id="IPR003660">
    <property type="entry name" value="HAMP_dom"/>
</dbReference>
<feature type="domain" description="Methyl-accepting transducer" evidence="6">
    <location>
        <begin position="323"/>
        <end position="552"/>
    </location>
</feature>
<feature type="transmembrane region" description="Helical" evidence="5">
    <location>
        <begin position="182"/>
        <end position="205"/>
    </location>
</feature>
<keyword evidence="1" id="KW-0145">Chemotaxis</keyword>
<comment type="similarity">
    <text evidence="2">Belongs to the methyl-accepting chemotaxis (MCP) protein family.</text>
</comment>
<keyword evidence="5" id="KW-1133">Transmembrane helix</keyword>
<accession>A0ABP7T8C0</accession>
<feature type="domain" description="HAMP" evidence="7">
    <location>
        <begin position="207"/>
        <end position="259"/>
    </location>
</feature>
<dbReference type="SMART" id="SM00304">
    <property type="entry name" value="HAMP"/>
    <property type="match status" value="2"/>
</dbReference>
<dbReference type="Gene3D" id="6.10.340.10">
    <property type="match status" value="1"/>
</dbReference>
<dbReference type="SUPFAM" id="SSF58104">
    <property type="entry name" value="Methyl-accepting chemotaxis protein (MCP) signaling domain"/>
    <property type="match status" value="1"/>
</dbReference>
<dbReference type="Gene3D" id="1.10.287.950">
    <property type="entry name" value="Methyl-accepting chemotaxis protein"/>
    <property type="match status" value="1"/>
</dbReference>
<dbReference type="Pfam" id="PF00672">
    <property type="entry name" value="HAMP"/>
    <property type="match status" value="1"/>
</dbReference>
<feature type="coiled-coil region" evidence="4">
    <location>
        <begin position="450"/>
        <end position="481"/>
    </location>
</feature>
<dbReference type="PANTHER" id="PTHR43531">
    <property type="entry name" value="PROTEIN ICFG"/>
    <property type="match status" value="1"/>
</dbReference>
<dbReference type="PRINTS" id="PR00260">
    <property type="entry name" value="CHEMTRNSDUCR"/>
</dbReference>
<dbReference type="PROSITE" id="PS50111">
    <property type="entry name" value="CHEMOTAXIS_TRANSDUC_2"/>
    <property type="match status" value="1"/>
</dbReference>
<dbReference type="EMBL" id="BAABBQ010000001">
    <property type="protein sequence ID" value="GAA4022522.1"/>
    <property type="molecule type" value="Genomic_DNA"/>
</dbReference>
<dbReference type="SUPFAM" id="SSF158472">
    <property type="entry name" value="HAMP domain-like"/>
    <property type="match status" value="1"/>
</dbReference>
<evidence type="ECO:0000256" key="1">
    <source>
        <dbReference type="ARBA" id="ARBA00022500"/>
    </source>
</evidence>
<protein>
    <submittedName>
        <fullName evidence="8">Methyl-accepting chemotaxis protein</fullName>
    </submittedName>
</protein>
<keyword evidence="9" id="KW-1185">Reference proteome</keyword>
<dbReference type="InterPro" id="IPR004090">
    <property type="entry name" value="Chemotax_Me-accpt_rcpt"/>
</dbReference>
<keyword evidence="5" id="KW-0472">Membrane</keyword>
<dbReference type="Proteomes" id="UP001500235">
    <property type="component" value="Unassembled WGS sequence"/>
</dbReference>
<dbReference type="CDD" id="cd06225">
    <property type="entry name" value="HAMP"/>
    <property type="match status" value="1"/>
</dbReference>
<evidence type="ECO:0000259" key="7">
    <source>
        <dbReference type="PROSITE" id="PS50885"/>
    </source>
</evidence>
<evidence type="ECO:0000313" key="8">
    <source>
        <dbReference type="EMBL" id="GAA4022522.1"/>
    </source>
</evidence>